<sequence>MASQSTRPAEGGSSVPQRARRIPDGEWEIWREKLVNLFLEDDVPRKEIVAIMAEKHHFIITEVQLKNRFKKWDVKKYIPDDDLRVMLSLKRKRQRLGKDARFQYKGHDVEQERMERAWKRQRGPLQSPDFVPSYIKMYTSRQHSPQDALSGASLNSTDRQSIAPQIFDMPLLEQYQTRGSPNVAFHNPFEFDFDFNFDIPPVMQEPDTHSLAYAGQSSGDLVMAEAPIAAPLQIEGADFGGDVISSTEMQGEHSGISRVLQDDESRKHLPTTQLSRASSSQVSSIDWRRYLNFSPSMSSSSGSPAMAFQSPRYPSRPLSTFLASDHTDPESVMLPLQLLRSNFIESVELVPSVRISQGSTLDRLYSTLQSTWLSLEIEELICRSYELSAQAIRRRQAARPVTSNGTSLSLTLEDDHEYEAPKTGRQPIEERHFDNRPKLKLTSRTWHRTSMGRLNIEFSTPPGESPYVDTSDVPCVVNISFIPRSQQRTIGISAAFQNISSISRGCRISPRLRTFNVIPNDSQVIRCIRRNDILGVQRLFTEGKASPLDVDSGGFSLLSYAMEHRSSDMFRLLLEGGAGTQNCNLYSNTTDVIWAIWGIYTETDILVEGRQDRVAFDANVDMTRLALNHGCDIEDKVSFNRSYANALFHVTFWDWSQAHPTLPIETLQFLLNIGYDIEQQSANGLTPLLFAATQQLPHIVKCLRLFIGRGANPHATDPEGRGVLHCAFAAPEFFHDCFGTLYIEDQYGPDRSADAAIWYAREFFNTEDDSHKEDYDDEGADPGPLQDDIVNDMFNEADSAANEYSIDYILCENDDGALEKIRDPVQVLNKRTMFKLLTLLQLGCDPNVVDHEGLSPSDTAMEYGLWPQWRWALLNTGYIHHRQHGWVKSSLFE</sequence>
<evidence type="ECO:0000256" key="1">
    <source>
        <dbReference type="PROSITE-ProRule" id="PRU00023"/>
    </source>
</evidence>
<dbReference type="RefSeq" id="XP_037154557.1">
    <property type="nucleotide sequence ID" value="XM_037300709.1"/>
</dbReference>
<evidence type="ECO:0000313" key="4">
    <source>
        <dbReference type="EMBL" id="KAF6225848.1"/>
    </source>
</evidence>
<dbReference type="EMBL" id="JACCJB010000007">
    <property type="protein sequence ID" value="KAF6225848.1"/>
    <property type="molecule type" value="Genomic_DNA"/>
</dbReference>
<accession>A0A8H6CLX3</accession>
<dbReference type="PANTHER" id="PTHR38788:SF3">
    <property type="entry name" value="CLR5 DOMAIN-CONTAINING PROTEIN"/>
    <property type="match status" value="1"/>
</dbReference>
<dbReference type="InterPro" id="IPR002110">
    <property type="entry name" value="Ankyrin_rpt"/>
</dbReference>
<evidence type="ECO:0000256" key="2">
    <source>
        <dbReference type="SAM" id="MobiDB-lite"/>
    </source>
</evidence>
<evidence type="ECO:0000259" key="3">
    <source>
        <dbReference type="Pfam" id="PF14420"/>
    </source>
</evidence>
<feature type="domain" description="Clr5" evidence="3">
    <location>
        <begin position="24"/>
        <end position="76"/>
    </location>
</feature>
<name>A0A8H6CLX3_9LECA</name>
<dbReference type="SMART" id="SM00248">
    <property type="entry name" value="ANK"/>
    <property type="match status" value="2"/>
</dbReference>
<keyword evidence="1" id="KW-0040">ANK repeat</keyword>
<comment type="caution">
    <text evidence="4">The sequence shown here is derived from an EMBL/GenBank/DDBJ whole genome shotgun (WGS) entry which is preliminary data.</text>
</comment>
<organism evidence="4 5">
    <name type="scientific">Letharia lupina</name>
    <dbReference type="NCBI Taxonomy" id="560253"/>
    <lineage>
        <taxon>Eukaryota</taxon>
        <taxon>Fungi</taxon>
        <taxon>Dikarya</taxon>
        <taxon>Ascomycota</taxon>
        <taxon>Pezizomycotina</taxon>
        <taxon>Lecanoromycetes</taxon>
        <taxon>OSLEUM clade</taxon>
        <taxon>Lecanoromycetidae</taxon>
        <taxon>Lecanorales</taxon>
        <taxon>Lecanorineae</taxon>
        <taxon>Parmeliaceae</taxon>
        <taxon>Letharia</taxon>
    </lineage>
</organism>
<dbReference type="Pfam" id="PF00023">
    <property type="entry name" value="Ank"/>
    <property type="match status" value="1"/>
</dbReference>
<proteinExistence type="predicted"/>
<protein>
    <recommendedName>
        <fullName evidence="3">Clr5 domain-containing protein</fullName>
    </recommendedName>
</protein>
<dbReference type="GeneID" id="59338245"/>
<gene>
    <name evidence="4" type="ORF">HO133_009850</name>
</gene>
<feature type="repeat" description="ANK" evidence="1">
    <location>
        <begin position="683"/>
        <end position="718"/>
    </location>
</feature>
<dbReference type="SUPFAM" id="SSF48403">
    <property type="entry name" value="Ankyrin repeat"/>
    <property type="match status" value="1"/>
</dbReference>
<dbReference type="Pfam" id="PF14420">
    <property type="entry name" value="Clr5"/>
    <property type="match status" value="1"/>
</dbReference>
<dbReference type="AlphaFoldDB" id="A0A8H6CLX3"/>
<dbReference type="Gene3D" id="1.25.40.20">
    <property type="entry name" value="Ankyrin repeat-containing domain"/>
    <property type="match status" value="2"/>
</dbReference>
<reference evidence="4 5" key="1">
    <citation type="journal article" date="2020" name="Genomics">
        <title>Complete, high-quality genomes from long-read metagenomic sequencing of two wolf lichen thalli reveals enigmatic genome architecture.</title>
        <authorList>
            <person name="McKenzie S.K."/>
            <person name="Walston R.F."/>
            <person name="Allen J.L."/>
        </authorList>
    </citation>
    <scope>NUCLEOTIDE SEQUENCE [LARGE SCALE GENOMIC DNA]</scope>
    <source>
        <strain evidence="4">WasteWater1</strain>
    </source>
</reference>
<dbReference type="PROSITE" id="PS50088">
    <property type="entry name" value="ANK_REPEAT"/>
    <property type="match status" value="1"/>
</dbReference>
<dbReference type="PANTHER" id="PTHR38788">
    <property type="entry name" value="CLR5 DOMAIN-CONTAINING PROTEIN"/>
    <property type="match status" value="1"/>
</dbReference>
<evidence type="ECO:0000313" key="5">
    <source>
        <dbReference type="Proteomes" id="UP000593566"/>
    </source>
</evidence>
<feature type="region of interest" description="Disordered" evidence="2">
    <location>
        <begin position="245"/>
        <end position="277"/>
    </location>
</feature>
<dbReference type="InterPro" id="IPR036770">
    <property type="entry name" value="Ankyrin_rpt-contain_sf"/>
</dbReference>
<dbReference type="Proteomes" id="UP000593566">
    <property type="component" value="Unassembled WGS sequence"/>
</dbReference>
<keyword evidence="5" id="KW-1185">Reference proteome</keyword>
<dbReference type="InterPro" id="IPR025676">
    <property type="entry name" value="Clr5_dom"/>
</dbReference>